<evidence type="ECO:0000259" key="1">
    <source>
        <dbReference type="PROSITE" id="PS50994"/>
    </source>
</evidence>
<organism evidence="2">
    <name type="scientific">marine sediment metagenome</name>
    <dbReference type="NCBI Taxonomy" id="412755"/>
    <lineage>
        <taxon>unclassified sequences</taxon>
        <taxon>metagenomes</taxon>
        <taxon>ecological metagenomes</taxon>
    </lineage>
</organism>
<dbReference type="InterPro" id="IPR036397">
    <property type="entry name" value="RNaseH_sf"/>
</dbReference>
<dbReference type="PANTHER" id="PTHR35004:SF7">
    <property type="entry name" value="INTEGRASE PROTEIN"/>
    <property type="match status" value="1"/>
</dbReference>
<dbReference type="EMBL" id="BARS01038987">
    <property type="protein sequence ID" value="GAG14739.1"/>
    <property type="molecule type" value="Genomic_DNA"/>
</dbReference>
<feature type="domain" description="Integrase catalytic" evidence="1">
    <location>
        <begin position="59"/>
        <end position="233"/>
    </location>
</feature>
<comment type="caution">
    <text evidence="2">The sequence shown here is derived from an EMBL/GenBank/DDBJ whole genome shotgun (WGS) entry which is preliminary data.</text>
</comment>
<dbReference type="PROSITE" id="PS50994">
    <property type="entry name" value="INTEGRASE"/>
    <property type="match status" value="1"/>
</dbReference>
<dbReference type="GO" id="GO:0003676">
    <property type="term" value="F:nucleic acid binding"/>
    <property type="evidence" value="ECO:0007669"/>
    <property type="project" value="InterPro"/>
</dbReference>
<dbReference type="AlphaFoldDB" id="X0V9A3"/>
<protein>
    <recommendedName>
        <fullName evidence="1">Integrase catalytic domain-containing protein</fullName>
    </recommendedName>
</protein>
<dbReference type="NCBIfam" id="NF033546">
    <property type="entry name" value="transpos_IS21"/>
    <property type="match status" value="1"/>
</dbReference>
<accession>X0V9A3</accession>
<feature type="non-terminal residue" evidence="2">
    <location>
        <position position="1"/>
    </location>
</feature>
<gene>
    <name evidence="2" type="ORF">S01H1_59598</name>
</gene>
<dbReference type="SUPFAM" id="SSF53098">
    <property type="entry name" value="Ribonuclease H-like"/>
    <property type="match status" value="1"/>
</dbReference>
<dbReference type="GO" id="GO:0015074">
    <property type="term" value="P:DNA integration"/>
    <property type="evidence" value="ECO:0007669"/>
    <property type="project" value="InterPro"/>
</dbReference>
<reference evidence="2" key="1">
    <citation type="journal article" date="2014" name="Front. Microbiol.">
        <title>High frequency of phylogenetically diverse reductive dehalogenase-homologous genes in deep subseafloor sedimentary metagenomes.</title>
        <authorList>
            <person name="Kawai M."/>
            <person name="Futagami T."/>
            <person name="Toyoda A."/>
            <person name="Takaki Y."/>
            <person name="Nishi S."/>
            <person name="Hori S."/>
            <person name="Arai W."/>
            <person name="Tsubouchi T."/>
            <person name="Morono Y."/>
            <person name="Uchiyama I."/>
            <person name="Ito T."/>
            <person name="Fujiyama A."/>
            <person name="Inagaki F."/>
            <person name="Takami H."/>
        </authorList>
    </citation>
    <scope>NUCLEOTIDE SEQUENCE</scope>
    <source>
        <strain evidence="2">Expedition CK06-06</strain>
    </source>
</reference>
<dbReference type="PANTHER" id="PTHR35004">
    <property type="entry name" value="TRANSPOSASE RV3428C-RELATED"/>
    <property type="match status" value="1"/>
</dbReference>
<feature type="non-terminal residue" evidence="2">
    <location>
        <position position="255"/>
    </location>
</feature>
<proteinExistence type="predicted"/>
<dbReference type="InterPro" id="IPR012337">
    <property type="entry name" value="RNaseH-like_sf"/>
</dbReference>
<evidence type="ECO:0000313" key="2">
    <source>
        <dbReference type="EMBL" id="GAG14739.1"/>
    </source>
</evidence>
<name>X0V9A3_9ZZZZ</name>
<dbReference type="InterPro" id="IPR001584">
    <property type="entry name" value="Integrase_cat-core"/>
</dbReference>
<dbReference type="Gene3D" id="3.30.420.10">
    <property type="entry name" value="Ribonuclease H-like superfamily/Ribonuclease H"/>
    <property type="match status" value="1"/>
</dbReference>
<sequence length="255" mass="29260">LLMIHEILKQDGQAPKKQRHTAQRIFERLQEQHYDGGLTIVKDAVRAWKQRQAEVFVPLAHRPGEAQVDFGEAQVKLRGEQVKVALFVMTLPYSDAIFCQVFPHECTEAFQEGHKRAFEFFFGGVPHRISYDNSKIAVAKITEGRGREVTREFLRLEGHYLFTHHFCLVRRPNEKGHVENLLGYARRNYLVPVPETDSLEGLNAQLQERCRKDLGRKLRGKPATKGELLAEEQAWLLAIPGQAFEARRVKPAKAN</sequence>